<dbReference type="InterPro" id="IPR001810">
    <property type="entry name" value="F-box_dom"/>
</dbReference>
<dbReference type="Proteomes" id="UP001373714">
    <property type="component" value="Unassembled WGS sequence"/>
</dbReference>
<accession>A0AAV9TXR8</accession>
<keyword evidence="3" id="KW-1185">Reference proteome</keyword>
<evidence type="ECO:0000259" key="1">
    <source>
        <dbReference type="PROSITE" id="PS50181"/>
    </source>
</evidence>
<gene>
    <name evidence="2" type="ORF">TWF730_004392</name>
</gene>
<name>A0AAV9TXR8_9PEZI</name>
<dbReference type="EMBL" id="JAVHNS010000018">
    <property type="protein sequence ID" value="KAK6331307.1"/>
    <property type="molecule type" value="Genomic_DNA"/>
</dbReference>
<organism evidence="2 3">
    <name type="scientific">Orbilia blumenaviensis</name>
    <dbReference type="NCBI Taxonomy" id="1796055"/>
    <lineage>
        <taxon>Eukaryota</taxon>
        <taxon>Fungi</taxon>
        <taxon>Dikarya</taxon>
        <taxon>Ascomycota</taxon>
        <taxon>Pezizomycotina</taxon>
        <taxon>Orbiliomycetes</taxon>
        <taxon>Orbiliales</taxon>
        <taxon>Orbiliaceae</taxon>
        <taxon>Orbilia</taxon>
    </lineage>
</organism>
<comment type="caution">
    <text evidence="2">The sequence shown here is derived from an EMBL/GenBank/DDBJ whole genome shotgun (WGS) entry which is preliminary data.</text>
</comment>
<dbReference type="InterPro" id="IPR036047">
    <property type="entry name" value="F-box-like_dom_sf"/>
</dbReference>
<dbReference type="AlphaFoldDB" id="A0AAV9TXR8"/>
<evidence type="ECO:0000313" key="3">
    <source>
        <dbReference type="Proteomes" id="UP001373714"/>
    </source>
</evidence>
<reference evidence="2 3" key="1">
    <citation type="submission" date="2019-10" db="EMBL/GenBank/DDBJ databases">
        <authorList>
            <person name="Palmer J.M."/>
        </authorList>
    </citation>
    <scope>NUCLEOTIDE SEQUENCE [LARGE SCALE GENOMIC DNA]</scope>
    <source>
        <strain evidence="2 3">TWF730</strain>
    </source>
</reference>
<dbReference type="CDD" id="cd09917">
    <property type="entry name" value="F-box_SF"/>
    <property type="match status" value="1"/>
</dbReference>
<sequence length="427" mass="49635">MSVTALPPELLLQIFGELDIADIYNLKRSCKRFNDISQHSRHSCVFKIDAPGHPTWKLIRYLLRNPDVGKQVVDIRVEWHRRGSTENDHIGREQWTWTKREMEAIELIIRGTDPSITLRLETAIFGGINSEALFPLLLIFTPSLESLDLGVVNEQLITYPHGNYVNRDVLNAFLRLFDDDYRTRYSFPESFAEWRERSGATSTQSSRNLYLRERINFDIACRAQFKVYARDHVPSGDQPYYREPGLTWLAHTIAWESPRMTGLFNIKHFKCTTENRSRHTDAALYRIFTCDNIETILIDRCFRTQGLVQSRRKWDHSFDGAFSDLIKKNTGLRKVELLKGHFCDEDLELLAKMTVNLEYLAIERVIEFDTSIPIYISNYQDPPELSLNRIGNSFLEHNKKLRLEDIIITDYTGKGWGNGSFGGLRGY</sequence>
<dbReference type="SUPFAM" id="SSF81383">
    <property type="entry name" value="F-box domain"/>
    <property type="match status" value="1"/>
</dbReference>
<proteinExistence type="predicted"/>
<dbReference type="PROSITE" id="PS50181">
    <property type="entry name" value="FBOX"/>
    <property type="match status" value="1"/>
</dbReference>
<protein>
    <recommendedName>
        <fullName evidence="1">F-box domain-containing protein</fullName>
    </recommendedName>
</protein>
<dbReference type="Gene3D" id="1.20.1280.50">
    <property type="match status" value="1"/>
</dbReference>
<evidence type="ECO:0000313" key="2">
    <source>
        <dbReference type="EMBL" id="KAK6331307.1"/>
    </source>
</evidence>
<dbReference type="Pfam" id="PF12937">
    <property type="entry name" value="F-box-like"/>
    <property type="match status" value="1"/>
</dbReference>
<feature type="domain" description="F-box" evidence="1">
    <location>
        <begin position="1"/>
        <end position="59"/>
    </location>
</feature>